<name>A0ACC3MLZ8_9PEZI</name>
<dbReference type="EMBL" id="JAUTXU010000205">
    <property type="protein sequence ID" value="KAK3698867.1"/>
    <property type="molecule type" value="Genomic_DNA"/>
</dbReference>
<accession>A0ACC3MLZ8</accession>
<protein>
    <submittedName>
        <fullName evidence="1">Uncharacterized protein</fullName>
    </submittedName>
</protein>
<gene>
    <name evidence="1" type="ORF">LTR37_016744</name>
</gene>
<keyword evidence="2" id="KW-1185">Reference proteome</keyword>
<reference evidence="1" key="1">
    <citation type="submission" date="2023-07" db="EMBL/GenBank/DDBJ databases">
        <title>Black Yeasts Isolated from many extreme environments.</title>
        <authorList>
            <person name="Coleine C."/>
            <person name="Stajich J.E."/>
            <person name="Selbmann L."/>
        </authorList>
    </citation>
    <scope>NUCLEOTIDE SEQUENCE</scope>
    <source>
        <strain evidence="1">CCFEE 5714</strain>
    </source>
</reference>
<evidence type="ECO:0000313" key="1">
    <source>
        <dbReference type="EMBL" id="KAK3698867.1"/>
    </source>
</evidence>
<proteinExistence type="predicted"/>
<dbReference type="Proteomes" id="UP001281147">
    <property type="component" value="Unassembled WGS sequence"/>
</dbReference>
<comment type="caution">
    <text evidence="1">The sequence shown here is derived from an EMBL/GenBank/DDBJ whole genome shotgun (WGS) entry which is preliminary data.</text>
</comment>
<organism evidence="1 2">
    <name type="scientific">Vermiconidia calcicola</name>
    <dbReference type="NCBI Taxonomy" id="1690605"/>
    <lineage>
        <taxon>Eukaryota</taxon>
        <taxon>Fungi</taxon>
        <taxon>Dikarya</taxon>
        <taxon>Ascomycota</taxon>
        <taxon>Pezizomycotina</taxon>
        <taxon>Dothideomycetes</taxon>
        <taxon>Dothideomycetidae</taxon>
        <taxon>Mycosphaerellales</taxon>
        <taxon>Extremaceae</taxon>
        <taxon>Vermiconidia</taxon>
    </lineage>
</organism>
<evidence type="ECO:0000313" key="2">
    <source>
        <dbReference type="Proteomes" id="UP001281147"/>
    </source>
</evidence>
<sequence length="92" mass="10072">MDDRTIVVLFMACIFTINVITIVVPVIWYSSSSSLDHTLRRERIQRVNAAWDTVYGQAGAELPTTDAGSSVGVAGEEDEAGTVVIKIWTSRN</sequence>